<feature type="compositionally biased region" description="Acidic residues" evidence="7">
    <location>
        <begin position="181"/>
        <end position="221"/>
    </location>
</feature>
<dbReference type="GO" id="GO:0016740">
    <property type="term" value="F:transferase activity"/>
    <property type="evidence" value="ECO:0007669"/>
    <property type="project" value="UniProtKB-KW"/>
</dbReference>
<feature type="region of interest" description="Disordered" evidence="7">
    <location>
        <begin position="176"/>
        <end position="221"/>
    </location>
</feature>
<dbReference type="PANTHER" id="PTHR24067">
    <property type="entry name" value="UBIQUITIN-CONJUGATING ENZYME E2"/>
    <property type="match status" value="1"/>
</dbReference>
<dbReference type="VEuPathDB" id="FungiDB:C5L36_0C08990"/>
<dbReference type="EMBL" id="JQFK01000003">
    <property type="protein sequence ID" value="KGK40247.1"/>
    <property type="molecule type" value="Genomic_DNA"/>
</dbReference>
<keyword evidence="1" id="KW-0808">Transferase</keyword>
<dbReference type="HOGENOM" id="CLU_030988_1_1_1"/>
<dbReference type="InterPro" id="IPR050113">
    <property type="entry name" value="Ub_conjugating_enzyme"/>
</dbReference>
<dbReference type="PROSITE" id="PS00183">
    <property type="entry name" value="UBC_1"/>
    <property type="match status" value="1"/>
</dbReference>
<comment type="similarity">
    <text evidence="6">Belongs to the ubiquitin-conjugating enzyme family.</text>
</comment>
<dbReference type="EMBL" id="NHMM01000001">
    <property type="protein sequence ID" value="OUT24534.1"/>
    <property type="molecule type" value="Genomic_DNA"/>
</dbReference>
<evidence type="ECO:0000313" key="13">
    <source>
        <dbReference type="Proteomes" id="UP000189274"/>
    </source>
</evidence>
<evidence type="ECO:0000256" key="4">
    <source>
        <dbReference type="ARBA" id="ARBA00022840"/>
    </source>
</evidence>
<organism evidence="9 12">
    <name type="scientific">Pichia kudriavzevii</name>
    <name type="common">Yeast</name>
    <name type="synonym">Issatchenkia orientalis</name>
    <dbReference type="NCBI Taxonomy" id="4909"/>
    <lineage>
        <taxon>Eukaryota</taxon>
        <taxon>Fungi</taxon>
        <taxon>Dikarya</taxon>
        <taxon>Ascomycota</taxon>
        <taxon>Saccharomycotina</taxon>
        <taxon>Pichiomycetes</taxon>
        <taxon>Pichiales</taxon>
        <taxon>Pichiaceae</taxon>
        <taxon>Pichia</taxon>
    </lineage>
</organism>
<reference evidence="9" key="2">
    <citation type="submission" date="2014-08" db="EMBL/GenBank/DDBJ databases">
        <title>Exploiting Issatchenkia orientalis SD108 for Succinic Acid Production.</title>
        <authorList>
            <person name="Xiao H."/>
            <person name="Shao Z."/>
            <person name="Jiang Y."/>
            <person name="Dole S."/>
            <person name="Zhao H."/>
        </authorList>
    </citation>
    <scope>NUCLEOTIDE SEQUENCE [LARGE SCALE GENOMIC DNA]</scope>
    <source>
        <strain evidence="9">SD108</strain>
    </source>
</reference>
<keyword evidence="3 6" id="KW-0833">Ubl conjugation pathway</keyword>
<reference evidence="10" key="4">
    <citation type="submission" date="2017-01" db="EMBL/GenBank/DDBJ databases">
        <authorList>
            <person name="Mah S.A."/>
            <person name="Swanson W.J."/>
            <person name="Moy G.W."/>
            <person name="Vacquier V.D."/>
        </authorList>
    </citation>
    <scope>NUCLEOTIDE SEQUENCE [LARGE SCALE GENOMIC DNA]</scope>
    <source>
        <strain evidence="10">129</strain>
    </source>
</reference>
<dbReference type="Proteomes" id="UP000189274">
    <property type="component" value="Unassembled WGS sequence"/>
</dbReference>
<evidence type="ECO:0000313" key="10">
    <source>
        <dbReference type="EMBL" id="ONH76282.1"/>
    </source>
</evidence>
<evidence type="ECO:0000256" key="1">
    <source>
        <dbReference type="ARBA" id="ARBA00022679"/>
    </source>
</evidence>
<dbReference type="EMBL" id="MQVM01000004">
    <property type="protein sequence ID" value="ONH76282.1"/>
    <property type="molecule type" value="Genomic_DNA"/>
</dbReference>
<reference evidence="13" key="3">
    <citation type="journal article" date="2017" name="Genome Announc.">
        <title>Genome sequences of Cyberlindnera fabianii 65, Pichia kudriavzevii 129, and Saccharomyces cerevisiae 131 isolated from fermented masau fruits in Zimbabwe.</title>
        <authorList>
            <person name="van Rijswijck I.M.H."/>
            <person name="Derks M.F.L."/>
            <person name="Abee T."/>
            <person name="de Ridder D."/>
            <person name="Smid E.J."/>
        </authorList>
    </citation>
    <scope>NUCLEOTIDE SEQUENCE [LARGE SCALE GENOMIC DNA]</scope>
    <source>
        <strain evidence="13">129</strain>
    </source>
</reference>
<accession>A0A099P7K9</accession>
<evidence type="ECO:0000313" key="12">
    <source>
        <dbReference type="Proteomes" id="UP000029867"/>
    </source>
</evidence>
<dbReference type="InterPro" id="IPR016135">
    <property type="entry name" value="UBQ-conjugating_enzyme/RWD"/>
</dbReference>
<evidence type="ECO:0000256" key="7">
    <source>
        <dbReference type="SAM" id="MobiDB-lite"/>
    </source>
</evidence>
<evidence type="ECO:0000313" key="14">
    <source>
        <dbReference type="Proteomes" id="UP000195871"/>
    </source>
</evidence>
<dbReference type="PROSITE" id="PS50127">
    <property type="entry name" value="UBC_2"/>
    <property type="match status" value="1"/>
</dbReference>
<proteinExistence type="inferred from homology"/>
<dbReference type="Proteomes" id="UP000195871">
    <property type="component" value="Unassembled WGS sequence"/>
</dbReference>
<dbReference type="SMART" id="SM00212">
    <property type="entry name" value="UBCc"/>
    <property type="match status" value="1"/>
</dbReference>
<dbReference type="Pfam" id="PF00179">
    <property type="entry name" value="UQ_con"/>
    <property type="match status" value="1"/>
</dbReference>
<comment type="caution">
    <text evidence="9">The sequence shown here is derived from an EMBL/GenBank/DDBJ whole genome shotgun (WGS) entry which is preliminary data.</text>
</comment>
<dbReference type="eggNOG" id="KOG0425">
    <property type="taxonomic scope" value="Eukaryota"/>
</dbReference>
<feature type="domain" description="UBC core" evidence="8">
    <location>
        <begin position="2"/>
        <end position="159"/>
    </location>
</feature>
<evidence type="ECO:0000256" key="6">
    <source>
        <dbReference type="RuleBase" id="RU362109"/>
    </source>
</evidence>
<dbReference type="AlphaFoldDB" id="A0A099P7K9"/>
<reference evidence="11 14" key="5">
    <citation type="submission" date="2017-05" db="EMBL/GenBank/DDBJ databases">
        <title>The Genome Sequence of Candida krusei Ckrusei653.</title>
        <authorList>
            <person name="Cuomo C."/>
            <person name="Forche A."/>
            <person name="Young S."/>
            <person name="Abouelleil A."/>
            <person name="Cao P."/>
            <person name="Chapman S."/>
            <person name="Cusick C."/>
            <person name="Shea T."/>
            <person name="Nusbaum C."/>
            <person name="Birren B."/>
        </authorList>
    </citation>
    <scope>NUCLEOTIDE SEQUENCE [LARGE SCALE GENOMIC DNA]</scope>
    <source>
        <strain evidence="11 14">Ckrusei653</strain>
    </source>
</reference>
<keyword evidence="4 6" id="KW-0067">ATP-binding</keyword>
<gene>
    <name evidence="10" type="ORF">BOH78_1049</name>
    <name evidence="11" type="ORF">CAS74_000922</name>
    <name evidence="9" type="ORF">JL09_g563</name>
</gene>
<keyword evidence="2 6" id="KW-0547">Nucleotide-binding</keyword>
<dbReference type="SUPFAM" id="SSF54495">
    <property type="entry name" value="UBC-like"/>
    <property type="match status" value="1"/>
</dbReference>
<dbReference type="GO" id="GO:0005524">
    <property type="term" value="F:ATP binding"/>
    <property type="evidence" value="ECO:0007669"/>
    <property type="project" value="UniProtKB-UniRule"/>
</dbReference>
<dbReference type="CDD" id="cd23811">
    <property type="entry name" value="UBCc_ScCDC34-like"/>
    <property type="match status" value="1"/>
</dbReference>
<dbReference type="InterPro" id="IPR000608">
    <property type="entry name" value="UBC"/>
</dbReference>
<evidence type="ECO:0000313" key="9">
    <source>
        <dbReference type="EMBL" id="KGK40247.1"/>
    </source>
</evidence>
<dbReference type="InterPro" id="IPR023313">
    <property type="entry name" value="UBQ-conjugating_AS"/>
</dbReference>
<dbReference type="Gene3D" id="3.10.110.10">
    <property type="entry name" value="Ubiquitin Conjugating Enzyme"/>
    <property type="match status" value="1"/>
</dbReference>
<evidence type="ECO:0000256" key="5">
    <source>
        <dbReference type="PROSITE-ProRule" id="PRU10133"/>
    </source>
</evidence>
<evidence type="ECO:0000256" key="2">
    <source>
        <dbReference type="ARBA" id="ARBA00022741"/>
    </source>
</evidence>
<evidence type="ECO:0000259" key="8">
    <source>
        <dbReference type="PROSITE" id="PS50127"/>
    </source>
</evidence>
<name>A0A099P7K9_PICKU</name>
<dbReference type="Proteomes" id="UP000029867">
    <property type="component" value="Unassembled WGS sequence"/>
</dbReference>
<feature type="active site" description="Glycyl thioester intermediate" evidence="5">
    <location>
        <position position="85"/>
    </location>
</feature>
<evidence type="ECO:0000313" key="11">
    <source>
        <dbReference type="EMBL" id="OUT24534.1"/>
    </source>
</evidence>
<protein>
    <submittedName>
        <fullName evidence="10">Ubiquitin-conjugating enzyme E2 7</fullName>
    </submittedName>
</protein>
<evidence type="ECO:0000256" key="3">
    <source>
        <dbReference type="ARBA" id="ARBA00022786"/>
    </source>
</evidence>
<reference evidence="12" key="1">
    <citation type="journal article" date="2014" name="Microb. Cell Fact.">
        <title>Exploiting Issatchenkia orientalis SD108 for succinic acid production.</title>
        <authorList>
            <person name="Xiao H."/>
            <person name="Shao Z."/>
            <person name="Jiang Y."/>
            <person name="Dole S."/>
            <person name="Zhao H."/>
        </authorList>
    </citation>
    <scope>NUCLEOTIDE SEQUENCE [LARGE SCALE GENOMIC DNA]</scope>
    <source>
        <strain evidence="12">SD108</strain>
    </source>
</reference>
<sequence length="221" mass="25499">MSAAAILAKELKELSKNPTYHISLDNDSIFDWTLGMYIINPESPWNHYYLSAKINFPQNYPFSPPSFRFSPPIFHPNVYSDGRVCISILHEAGTQYQDEPSNENWSPAQCVESVIMSIVSILDDPNILSPANVDASKLWRDHREEYNDKIRKKAEQSRISIPEDFVIPDDKVAISASPVPQEEEDDWFFEDDSDDDEDQMSYEEDEAEMSEDYDDVEEDDK</sequence>